<protein>
    <submittedName>
        <fullName evidence="2">Uncharacterized protein</fullName>
    </submittedName>
</protein>
<gene>
    <name evidence="2" type="ORF">EYF80_000090</name>
</gene>
<keyword evidence="3" id="KW-1185">Reference proteome</keyword>
<name>A0A4Z2JHQ3_9TELE</name>
<proteinExistence type="predicted"/>
<dbReference type="AlphaFoldDB" id="A0A4Z2JHQ3"/>
<reference evidence="2 3" key="1">
    <citation type="submission" date="2019-03" db="EMBL/GenBank/DDBJ databases">
        <title>First draft genome of Liparis tanakae, snailfish: a comprehensive survey of snailfish specific genes.</title>
        <authorList>
            <person name="Kim W."/>
            <person name="Song I."/>
            <person name="Jeong J.-H."/>
            <person name="Kim D."/>
            <person name="Kim S."/>
            <person name="Ryu S."/>
            <person name="Song J.Y."/>
            <person name="Lee S.K."/>
        </authorList>
    </citation>
    <scope>NUCLEOTIDE SEQUENCE [LARGE SCALE GENOMIC DNA]</scope>
    <source>
        <tissue evidence="2">Muscle</tissue>
    </source>
</reference>
<accession>A0A4Z2JHQ3</accession>
<dbReference type="OrthoDB" id="10653685at2759"/>
<comment type="caution">
    <text evidence="2">The sequence shown here is derived from an EMBL/GenBank/DDBJ whole genome shotgun (WGS) entry which is preliminary data.</text>
</comment>
<evidence type="ECO:0000313" key="2">
    <source>
        <dbReference type="EMBL" id="TNN89487.1"/>
    </source>
</evidence>
<organism evidence="2 3">
    <name type="scientific">Liparis tanakae</name>
    <name type="common">Tanaka's snailfish</name>
    <dbReference type="NCBI Taxonomy" id="230148"/>
    <lineage>
        <taxon>Eukaryota</taxon>
        <taxon>Metazoa</taxon>
        <taxon>Chordata</taxon>
        <taxon>Craniata</taxon>
        <taxon>Vertebrata</taxon>
        <taxon>Euteleostomi</taxon>
        <taxon>Actinopterygii</taxon>
        <taxon>Neopterygii</taxon>
        <taxon>Teleostei</taxon>
        <taxon>Neoteleostei</taxon>
        <taxon>Acanthomorphata</taxon>
        <taxon>Eupercaria</taxon>
        <taxon>Perciformes</taxon>
        <taxon>Cottioidei</taxon>
        <taxon>Cottales</taxon>
        <taxon>Liparidae</taxon>
        <taxon>Liparis</taxon>
    </lineage>
</organism>
<feature type="region of interest" description="Disordered" evidence="1">
    <location>
        <begin position="257"/>
        <end position="284"/>
    </location>
</feature>
<dbReference type="Proteomes" id="UP000314294">
    <property type="component" value="Unassembled WGS sequence"/>
</dbReference>
<evidence type="ECO:0000256" key="1">
    <source>
        <dbReference type="SAM" id="MobiDB-lite"/>
    </source>
</evidence>
<evidence type="ECO:0000313" key="3">
    <source>
        <dbReference type="Proteomes" id="UP000314294"/>
    </source>
</evidence>
<sequence length="284" mass="30730">MVEGTHDDVYIGTSNGVQSADEEVLAELVFIAEEGTLLQCAEQTLKLGHQTNQVELPQEALTTSRRCWRRKPCGMLQAASCRSTKVMALFALSTTSITHSFNRVTRGHSCSLQSPAEKNGIKRGGGVDRGKPFGQVTSCMGVSKHTLFGKCMCSSVTCKGRADDHLLRALSVLIKVLGGVELLFQAEHQADGLVLICRLTRTDRHIPMLRLGVPVGGCNRLATCLDSSLRQDFIGPTPALIGKSQRPQLIPAEANHPSRHRFLNPSPAPSTLQLSLTTPLLPQS</sequence>
<dbReference type="EMBL" id="SRLO01000001">
    <property type="protein sequence ID" value="TNN89487.1"/>
    <property type="molecule type" value="Genomic_DNA"/>
</dbReference>
<feature type="compositionally biased region" description="Low complexity" evidence="1">
    <location>
        <begin position="269"/>
        <end position="284"/>
    </location>
</feature>